<sequence>MNASNISWECTNCAMPNFSTSLFNNQSSISLNSNSNWSMSDTSLNNSLGAPQASSSPMAKTKSKSKVKTSQKATTKNHKPIRILNINFQSIRNKKEDLNQLIDSSKPDIIIGTETWLDKNISSYEFFPSELFNVYRSDRPPNKNNQSHGSVLIAINKELVSTEVSELKTGCEIVWSQINMTGSKNLLIGAYYRPPSDKGTSLQQLELSLGRIYQSSNTNIMIGGDFNLGHIDWSIPQVIPGKPDAEHHNKLLELLENFNLQQIVNTPTRKERILDLILVNNPTTVNKVNTLPPLGLSDHDIVYIETDTWLRKVRQHPRKILKYDKANWENIEADLQKTLEELTVMNNNNNRKLRMSGCPSYDDAYDPKYDDPYKVSMVVADENTLKGYGKIVTDFEKEEVEITPWPVSGWRQLYPGTGTMGGIMGGEFVYQWKGDICIATDNEDNDHYVTGRLPAGMSNDNRTHVLVREVNYHPDSGQVFYPRDKDPFVALLALPGDDIKPEDLVAFYFNGSFGVQIHADIWHQQVYPVNDSSVFLGKQGSVHACVNMDTAEEWGRYLLVPLGPAS</sequence>
<dbReference type="OrthoDB" id="6155076at2759"/>
<accession>A0A6J8EFZ6</accession>
<feature type="compositionally biased region" description="Polar residues" evidence="5">
    <location>
        <begin position="42"/>
        <end position="58"/>
    </location>
</feature>
<proteinExistence type="predicted"/>
<dbReference type="GO" id="GO:0050385">
    <property type="term" value="F:ureidoglycolate lyase activity"/>
    <property type="evidence" value="ECO:0007669"/>
    <property type="project" value="UniProtKB-EC"/>
</dbReference>
<name>A0A6J8EFZ6_MYTCO</name>
<dbReference type="EMBL" id="CACVKT020009006">
    <property type="protein sequence ID" value="CAC5419248.1"/>
    <property type="molecule type" value="Genomic_DNA"/>
</dbReference>
<dbReference type="SUPFAM" id="SSF56219">
    <property type="entry name" value="DNase I-like"/>
    <property type="match status" value="1"/>
</dbReference>
<feature type="region of interest" description="Disordered" evidence="5">
    <location>
        <begin position="42"/>
        <end position="76"/>
    </location>
</feature>
<dbReference type="PANTHER" id="PTHR33395:SF22">
    <property type="entry name" value="REVERSE TRANSCRIPTASE DOMAIN-CONTAINING PROTEIN"/>
    <property type="match status" value="1"/>
</dbReference>
<dbReference type="Pfam" id="PF14529">
    <property type="entry name" value="Exo_endo_phos_2"/>
    <property type="match status" value="1"/>
</dbReference>
<feature type="domain" description="Endonuclease/exonuclease/phosphatase" evidence="6">
    <location>
        <begin position="187"/>
        <end position="302"/>
    </location>
</feature>
<dbReference type="GO" id="GO:0007508">
    <property type="term" value="P:larval heart development"/>
    <property type="evidence" value="ECO:0007669"/>
    <property type="project" value="TreeGrafter"/>
</dbReference>
<dbReference type="InterPro" id="IPR024060">
    <property type="entry name" value="Ureidoglycolate_lyase_dom_sf"/>
</dbReference>
<dbReference type="InterPro" id="IPR007247">
    <property type="entry name" value="Ureidogly_lyase"/>
</dbReference>
<dbReference type="GO" id="GO:0061343">
    <property type="term" value="P:cell adhesion involved in heart morphogenesis"/>
    <property type="evidence" value="ECO:0007669"/>
    <property type="project" value="TreeGrafter"/>
</dbReference>
<feature type="compositionally biased region" description="Basic residues" evidence="5">
    <location>
        <begin position="61"/>
        <end position="76"/>
    </location>
</feature>
<reference evidence="7 8" key="1">
    <citation type="submission" date="2020-06" db="EMBL/GenBank/DDBJ databases">
        <authorList>
            <person name="Li R."/>
            <person name="Bekaert M."/>
        </authorList>
    </citation>
    <scope>NUCLEOTIDE SEQUENCE [LARGE SCALE GENOMIC DNA]</scope>
    <source>
        <strain evidence="8">wild</strain>
    </source>
</reference>
<evidence type="ECO:0000256" key="2">
    <source>
        <dbReference type="ARBA" id="ARBA00022631"/>
    </source>
</evidence>
<keyword evidence="3" id="KW-0456">Lyase</keyword>
<dbReference type="AlphaFoldDB" id="A0A6J8EFZ6"/>
<evidence type="ECO:0000313" key="7">
    <source>
        <dbReference type="EMBL" id="CAC5419248.1"/>
    </source>
</evidence>
<evidence type="ECO:0000256" key="4">
    <source>
        <dbReference type="ARBA" id="ARBA00047684"/>
    </source>
</evidence>
<protein>
    <recommendedName>
        <fullName evidence="6">Endonuclease/exonuclease/phosphatase domain-containing protein</fullName>
    </recommendedName>
</protein>
<dbReference type="SUPFAM" id="SSF51182">
    <property type="entry name" value="RmlC-like cupins"/>
    <property type="match status" value="1"/>
</dbReference>
<evidence type="ECO:0000256" key="3">
    <source>
        <dbReference type="ARBA" id="ARBA00023239"/>
    </source>
</evidence>
<dbReference type="InterPro" id="IPR011051">
    <property type="entry name" value="RmlC_Cupin_sf"/>
</dbReference>
<keyword evidence="8" id="KW-1185">Reference proteome</keyword>
<comment type="catalytic activity">
    <reaction evidence="4">
        <text>(S)-ureidoglycolate = urea + glyoxylate</text>
        <dbReference type="Rhea" id="RHEA:11304"/>
        <dbReference type="ChEBI" id="CHEBI:16199"/>
        <dbReference type="ChEBI" id="CHEBI:36655"/>
        <dbReference type="ChEBI" id="CHEBI:57296"/>
        <dbReference type="EC" id="4.3.2.3"/>
    </reaction>
</comment>
<evidence type="ECO:0000259" key="6">
    <source>
        <dbReference type="Pfam" id="PF14529"/>
    </source>
</evidence>
<dbReference type="InterPro" id="IPR005135">
    <property type="entry name" value="Endo/exonuclease/phosphatase"/>
</dbReference>
<dbReference type="GO" id="GO:0031012">
    <property type="term" value="C:extracellular matrix"/>
    <property type="evidence" value="ECO:0007669"/>
    <property type="project" value="TreeGrafter"/>
</dbReference>
<evidence type="ECO:0000256" key="1">
    <source>
        <dbReference type="ARBA" id="ARBA00011738"/>
    </source>
</evidence>
<comment type="subunit">
    <text evidence="1">Homodimer.</text>
</comment>
<dbReference type="InterPro" id="IPR036691">
    <property type="entry name" value="Endo/exonu/phosph_ase_sf"/>
</dbReference>
<gene>
    <name evidence="7" type="ORF">MCOR_51616</name>
</gene>
<dbReference type="GO" id="GO:0006144">
    <property type="term" value="P:purine nucleobase metabolic process"/>
    <property type="evidence" value="ECO:0007669"/>
    <property type="project" value="UniProtKB-KW"/>
</dbReference>
<dbReference type="Pfam" id="PF04115">
    <property type="entry name" value="Ureidogly_lyase"/>
    <property type="match status" value="1"/>
</dbReference>
<organism evidence="7 8">
    <name type="scientific">Mytilus coruscus</name>
    <name type="common">Sea mussel</name>
    <dbReference type="NCBI Taxonomy" id="42192"/>
    <lineage>
        <taxon>Eukaryota</taxon>
        <taxon>Metazoa</taxon>
        <taxon>Spiralia</taxon>
        <taxon>Lophotrochozoa</taxon>
        <taxon>Mollusca</taxon>
        <taxon>Bivalvia</taxon>
        <taxon>Autobranchia</taxon>
        <taxon>Pteriomorphia</taxon>
        <taxon>Mytilida</taxon>
        <taxon>Mytiloidea</taxon>
        <taxon>Mytilidae</taxon>
        <taxon>Mytilinae</taxon>
        <taxon>Mytilus</taxon>
    </lineage>
</organism>
<dbReference type="Gene3D" id="3.60.10.10">
    <property type="entry name" value="Endonuclease/exonuclease/phosphatase"/>
    <property type="match status" value="1"/>
</dbReference>
<dbReference type="Gene3D" id="2.60.120.480">
    <property type="entry name" value="Ureidoglycolate hydrolase"/>
    <property type="match status" value="1"/>
</dbReference>
<dbReference type="GO" id="GO:0000256">
    <property type="term" value="P:allantoin catabolic process"/>
    <property type="evidence" value="ECO:0007669"/>
    <property type="project" value="InterPro"/>
</dbReference>
<dbReference type="Proteomes" id="UP000507470">
    <property type="component" value="Unassembled WGS sequence"/>
</dbReference>
<dbReference type="GO" id="GO:0004848">
    <property type="term" value="F:ureidoglycolate hydrolase activity"/>
    <property type="evidence" value="ECO:0007669"/>
    <property type="project" value="InterPro"/>
</dbReference>
<evidence type="ECO:0000256" key="5">
    <source>
        <dbReference type="SAM" id="MobiDB-lite"/>
    </source>
</evidence>
<dbReference type="PANTHER" id="PTHR33395">
    <property type="entry name" value="TRANSCRIPTASE, PUTATIVE-RELATED-RELATED"/>
    <property type="match status" value="1"/>
</dbReference>
<keyword evidence="2" id="KW-0659">Purine metabolism</keyword>
<evidence type="ECO:0000313" key="8">
    <source>
        <dbReference type="Proteomes" id="UP000507470"/>
    </source>
</evidence>